<organism evidence="2 3">
    <name type="scientific">Symbiodinium natans</name>
    <dbReference type="NCBI Taxonomy" id="878477"/>
    <lineage>
        <taxon>Eukaryota</taxon>
        <taxon>Sar</taxon>
        <taxon>Alveolata</taxon>
        <taxon>Dinophyceae</taxon>
        <taxon>Suessiales</taxon>
        <taxon>Symbiodiniaceae</taxon>
        <taxon>Symbiodinium</taxon>
    </lineage>
</organism>
<dbReference type="GO" id="GO:0030544">
    <property type="term" value="F:Hsp70 protein binding"/>
    <property type="evidence" value="ECO:0007669"/>
    <property type="project" value="TreeGrafter"/>
</dbReference>
<gene>
    <name evidence="2" type="primary">dnj-1</name>
    <name evidence="2" type="ORF">SNAT2548_LOCUS32244</name>
</gene>
<feature type="domain" description="J" evidence="1">
    <location>
        <begin position="20"/>
        <end position="77"/>
    </location>
</feature>
<accession>A0A812UK49</accession>
<dbReference type="InterPro" id="IPR051100">
    <property type="entry name" value="DnaJ_subfamily_B/C"/>
</dbReference>
<dbReference type="Pfam" id="PF00226">
    <property type="entry name" value="DnaJ"/>
    <property type="match status" value="1"/>
</dbReference>
<keyword evidence="3" id="KW-1185">Reference proteome</keyword>
<comment type="caution">
    <text evidence="2">The sequence shown here is derived from an EMBL/GenBank/DDBJ whole genome shotgun (WGS) entry which is preliminary data.</text>
</comment>
<dbReference type="PANTHER" id="PTHR43908:SF3">
    <property type="entry name" value="AT29763P-RELATED"/>
    <property type="match status" value="1"/>
</dbReference>
<proteinExistence type="predicted"/>
<dbReference type="EMBL" id="CAJNDS010002701">
    <property type="protein sequence ID" value="CAE7567988.1"/>
    <property type="molecule type" value="Genomic_DNA"/>
</dbReference>
<dbReference type="Proteomes" id="UP000604046">
    <property type="component" value="Unassembled WGS sequence"/>
</dbReference>
<sequence>MENRPLEVEDVIAAVLDASNHFAALLLPLRAASARLVRRQYLRLALTIHPDKCSLPEAAEAFKRMSDAFSVLHDLASQAEHLCVAEGGSAPKTVRARKPSAQPPPASKFGSGIWGAGFGLRLGVWNVVGVERCTPKDVTDAVGTAVQLEHMRLVVSLARGGSMKGCVPTDCWTRSGRMDGPGTPTLIELPLDVHSDRWLIEDILHTSSHKAPLIQFWRGKEMLEIAAGEREQGNTCLQAMISHVSSAVGATGAPNGIRVLREFLAGRLPASGAPVFGWLHLWIGTHRDGDWAEEMDLRLGQRMWGASSFQRQLPQPDAAVGNEDKEAPVEVAHASDSLPAVPSVLSLDWQSWIAVQMAREICLRTPACTAIIEFCRGPGEGNQHVFEAPINDL</sequence>
<protein>
    <submittedName>
        <fullName evidence="2">Dnj-1 protein</fullName>
    </submittedName>
</protein>
<reference evidence="2" key="1">
    <citation type="submission" date="2021-02" db="EMBL/GenBank/DDBJ databases">
        <authorList>
            <person name="Dougan E. K."/>
            <person name="Rhodes N."/>
            <person name="Thang M."/>
            <person name="Chan C."/>
        </authorList>
    </citation>
    <scope>NUCLEOTIDE SEQUENCE</scope>
</reference>
<dbReference type="SMART" id="SM00271">
    <property type="entry name" value="DnaJ"/>
    <property type="match status" value="1"/>
</dbReference>
<dbReference type="CDD" id="cd06257">
    <property type="entry name" value="DnaJ"/>
    <property type="match status" value="1"/>
</dbReference>
<dbReference type="Gene3D" id="1.10.287.110">
    <property type="entry name" value="DnaJ domain"/>
    <property type="match status" value="1"/>
</dbReference>
<dbReference type="PROSITE" id="PS50076">
    <property type="entry name" value="DNAJ_2"/>
    <property type="match status" value="1"/>
</dbReference>
<evidence type="ECO:0000259" key="1">
    <source>
        <dbReference type="PROSITE" id="PS50076"/>
    </source>
</evidence>
<dbReference type="PANTHER" id="PTHR43908">
    <property type="entry name" value="AT29763P-RELATED"/>
    <property type="match status" value="1"/>
</dbReference>
<evidence type="ECO:0000313" key="3">
    <source>
        <dbReference type="Proteomes" id="UP000604046"/>
    </source>
</evidence>
<dbReference type="GO" id="GO:0005789">
    <property type="term" value="C:endoplasmic reticulum membrane"/>
    <property type="evidence" value="ECO:0007669"/>
    <property type="project" value="TreeGrafter"/>
</dbReference>
<dbReference type="InterPro" id="IPR001623">
    <property type="entry name" value="DnaJ_domain"/>
</dbReference>
<dbReference type="OrthoDB" id="10250354at2759"/>
<name>A0A812UK49_9DINO</name>
<evidence type="ECO:0000313" key="2">
    <source>
        <dbReference type="EMBL" id="CAE7567988.1"/>
    </source>
</evidence>
<dbReference type="GO" id="GO:0071218">
    <property type="term" value="P:cellular response to misfolded protein"/>
    <property type="evidence" value="ECO:0007669"/>
    <property type="project" value="TreeGrafter"/>
</dbReference>
<dbReference type="InterPro" id="IPR036869">
    <property type="entry name" value="J_dom_sf"/>
</dbReference>
<dbReference type="SUPFAM" id="SSF46565">
    <property type="entry name" value="Chaperone J-domain"/>
    <property type="match status" value="1"/>
</dbReference>
<dbReference type="AlphaFoldDB" id="A0A812UK49"/>